<feature type="transmembrane region" description="Helical" evidence="2">
    <location>
        <begin position="128"/>
        <end position="154"/>
    </location>
</feature>
<proteinExistence type="predicted"/>
<accession>A0A061QS65</accession>
<evidence type="ECO:0000256" key="2">
    <source>
        <dbReference type="SAM" id="Phobius"/>
    </source>
</evidence>
<name>A0A061QS65_9CHLO</name>
<reference evidence="3" key="1">
    <citation type="submission" date="2014-05" db="EMBL/GenBank/DDBJ databases">
        <title>The transcriptome of the halophilic microalga Tetraselmis sp. GSL018 isolated from the Great Salt Lake, Utah.</title>
        <authorList>
            <person name="Jinkerson R.E."/>
            <person name="D'Adamo S."/>
            <person name="Posewitz M.C."/>
        </authorList>
    </citation>
    <scope>NUCLEOTIDE SEQUENCE</scope>
    <source>
        <strain evidence="3">GSL018</strain>
    </source>
</reference>
<feature type="non-terminal residue" evidence="3">
    <location>
        <position position="1"/>
    </location>
</feature>
<feature type="transmembrane region" description="Helical" evidence="2">
    <location>
        <begin position="89"/>
        <end position="108"/>
    </location>
</feature>
<evidence type="ECO:0000256" key="1">
    <source>
        <dbReference type="SAM" id="MobiDB-lite"/>
    </source>
</evidence>
<gene>
    <name evidence="3" type="ORF">TSPGSL018_20471</name>
</gene>
<keyword evidence="2" id="KW-0812">Transmembrane</keyword>
<evidence type="ECO:0000313" key="3">
    <source>
        <dbReference type="EMBL" id="JAC63507.1"/>
    </source>
</evidence>
<feature type="region of interest" description="Disordered" evidence="1">
    <location>
        <begin position="50"/>
        <end position="72"/>
    </location>
</feature>
<sequence length="174" mass="19329">WQTPSSLQDFNTSNLQFQHYNVSEVPNFPVSNFKPEKAAAPQLPVSTTAEDYREKRFGKSRIQKSESADSKPIEPSNLKLFFSGRGIELNLFLMGWCFLLLGFGPVLWYIGAFLPACNPSLMEGKSRIGWLCNIAMASAVTALWTLVIVTAVYAKTVAAADFTADVLSVMDFYN</sequence>
<dbReference type="EMBL" id="GBEZ01023374">
    <property type="protein sequence ID" value="JAC63507.1"/>
    <property type="molecule type" value="Transcribed_RNA"/>
</dbReference>
<dbReference type="AlphaFoldDB" id="A0A061QS65"/>
<organism evidence="3">
    <name type="scientific">Tetraselmis sp. GSL018</name>
    <dbReference type="NCBI Taxonomy" id="582737"/>
    <lineage>
        <taxon>Eukaryota</taxon>
        <taxon>Viridiplantae</taxon>
        <taxon>Chlorophyta</taxon>
        <taxon>core chlorophytes</taxon>
        <taxon>Chlorodendrophyceae</taxon>
        <taxon>Chlorodendrales</taxon>
        <taxon>Chlorodendraceae</taxon>
        <taxon>Tetraselmis</taxon>
    </lineage>
</organism>
<keyword evidence="2" id="KW-1133">Transmembrane helix</keyword>
<keyword evidence="2" id="KW-0472">Membrane</keyword>
<protein>
    <submittedName>
        <fullName evidence="3">Uncharacterized protein</fullName>
    </submittedName>
</protein>